<dbReference type="OrthoDB" id="2135402at2"/>
<gene>
    <name evidence="3" type="ORF">SAMN04487944_1283</name>
</gene>
<dbReference type="STRING" id="531814.SAMN04487944_1283"/>
<keyword evidence="1" id="KW-0812">Transmembrane</keyword>
<keyword evidence="1" id="KW-0472">Membrane</keyword>
<dbReference type="EMBL" id="FOGL01000028">
    <property type="protein sequence ID" value="SES25226.1"/>
    <property type="molecule type" value="Genomic_DNA"/>
</dbReference>
<accession>A0A1H9VU09</accession>
<dbReference type="AlphaFoldDB" id="A0A1H9VU09"/>
<feature type="transmembrane region" description="Helical" evidence="1">
    <location>
        <begin position="32"/>
        <end position="56"/>
    </location>
</feature>
<feature type="domain" description="YrhK" evidence="2">
    <location>
        <begin position="31"/>
        <end position="86"/>
    </location>
</feature>
<keyword evidence="1" id="KW-1133">Transmembrane helix</keyword>
<evidence type="ECO:0000256" key="1">
    <source>
        <dbReference type="SAM" id="Phobius"/>
    </source>
</evidence>
<evidence type="ECO:0000313" key="4">
    <source>
        <dbReference type="Proteomes" id="UP000199687"/>
    </source>
</evidence>
<sequence length="102" mass="12259">MSEQKKNNVNEQSREDYVNDRMKQHNRFYKNIYNILYTANDITIGFWFLLGSILFYFESLKIYGITLFVIASIQFLIKPAIRLVHEVKARKHYGEEYDQQQA</sequence>
<evidence type="ECO:0000313" key="3">
    <source>
        <dbReference type="EMBL" id="SES25226.1"/>
    </source>
</evidence>
<name>A0A1H9VU09_9BACI</name>
<keyword evidence="4" id="KW-1185">Reference proteome</keyword>
<dbReference type="Proteomes" id="UP000199687">
    <property type="component" value="Unassembled WGS sequence"/>
</dbReference>
<dbReference type="Pfam" id="PF14145">
    <property type="entry name" value="YrhK"/>
    <property type="match status" value="1"/>
</dbReference>
<reference evidence="3 4" key="1">
    <citation type="submission" date="2016-10" db="EMBL/GenBank/DDBJ databases">
        <authorList>
            <person name="de Groot N.N."/>
        </authorList>
    </citation>
    <scope>NUCLEOTIDE SEQUENCE [LARGE SCALE GENOMIC DNA]</scope>
    <source>
        <strain evidence="3 4">CGMCC 1.7727</strain>
    </source>
</reference>
<dbReference type="InterPro" id="IPR025424">
    <property type="entry name" value="YrhK_domain"/>
</dbReference>
<evidence type="ECO:0000259" key="2">
    <source>
        <dbReference type="Pfam" id="PF14145"/>
    </source>
</evidence>
<protein>
    <submittedName>
        <fullName evidence="3">YrhK-like protein</fullName>
    </submittedName>
</protein>
<organism evidence="3 4">
    <name type="scientific">Gracilibacillus ureilyticus</name>
    <dbReference type="NCBI Taxonomy" id="531814"/>
    <lineage>
        <taxon>Bacteria</taxon>
        <taxon>Bacillati</taxon>
        <taxon>Bacillota</taxon>
        <taxon>Bacilli</taxon>
        <taxon>Bacillales</taxon>
        <taxon>Bacillaceae</taxon>
        <taxon>Gracilibacillus</taxon>
    </lineage>
</organism>
<dbReference type="RefSeq" id="WP_089744145.1">
    <property type="nucleotide sequence ID" value="NZ_FOGL01000028.1"/>
</dbReference>
<proteinExistence type="predicted"/>
<feature type="transmembrane region" description="Helical" evidence="1">
    <location>
        <begin position="62"/>
        <end position="81"/>
    </location>
</feature>